<dbReference type="PANTHER" id="PTHR33593:SF2">
    <property type="entry name" value="ANKYRIN REPEAT_KH DOMAIN PROTEIN (DUF1442)"/>
    <property type="match status" value="1"/>
</dbReference>
<evidence type="ECO:0000313" key="1">
    <source>
        <dbReference type="EMBL" id="KAG2375738.1"/>
    </source>
</evidence>
<evidence type="ECO:0000313" key="2">
    <source>
        <dbReference type="Proteomes" id="UP000743370"/>
    </source>
</evidence>
<sequence length="264" mass="28839">MKLTWSPERASRAYIHTVQSCRVFSESGVAEFISAMAAGWNAQLIVETWSQGGPIATSIGLAVARSHTCGRHVCVVPDERARSEYAERMGEAGVEAEIVVGEAEEAIQGLVGVDFLVVDSRRKDFPRVLRLAKLSNKGAVLLCKNANSTSKGFIWRSLVAQGSSRRVVRSAFLPVGKGLDMAHVSACGSNSTGRRWIKHVDQQSGDYSTQGNRSNFSDPSRRLAADLLLEFIEYHGMICALRGRRREKTLNLTVGIMVVIGKSM</sequence>
<protein>
    <submittedName>
        <fullName evidence="1">Uncharacterized protein</fullName>
    </submittedName>
</protein>
<dbReference type="AlphaFoldDB" id="A0A8T0JIG7"/>
<dbReference type="InterPro" id="IPR009902">
    <property type="entry name" value="DUF1442"/>
</dbReference>
<accession>A0A8T0JIG7</accession>
<reference evidence="1 2" key="1">
    <citation type="submission" date="2020-05" db="EMBL/GenBank/DDBJ databases">
        <title>Vigna angularis (adzuki bean) Var. LongXiaoDou No. 4 denovo assembly.</title>
        <authorList>
            <person name="Xiang H."/>
        </authorList>
    </citation>
    <scope>NUCLEOTIDE SEQUENCE [LARGE SCALE GENOMIC DNA]</scope>
    <source>
        <tissue evidence="1">Leaf</tissue>
    </source>
</reference>
<dbReference type="Pfam" id="PF07279">
    <property type="entry name" value="DUF1442"/>
    <property type="match status" value="1"/>
</dbReference>
<dbReference type="Proteomes" id="UP000743370">
    <property type="component" value="Unassembled WGS sequence"/>
</dbReference>
<dbReference type="EMBL" id="JABFOF010000010">
    <property type="protein sequence ID" value="KAG2375738.1"/>
    <property type="molecule type" value="Genomic_DNA"/>
</dbReference>
<name>A0A8T0JIG7_PHAAN</name>
<gene>
    <name evidence="1" type="ORF">HKW66_Vig0161080</name>
</gene>
<organism evidence="1 2">
    <name type="scientific">Phaseolus angularis</name>
    <name type="common">Azuki bean</name>
    <name type="synonym">Vigna angularis</name>
    <dbReference type="NCBI Taxonomy" id="3914"/>
    <lineage>
        <taxon>Eukaryota</taxon>
        <taxon>Viridiplantae</taxon>
        <taxon>Streptophyta</taxon>
        <taxon>Embryophyta</taxon>
        <taxon>Tracheophyta</taxon>
        <taxon>Spermatophyta</taxon>
        <taxon>Magnoliopsida</taxon>
        <taxon>eudicotyledons</taxon>
        <taxon>Gunneridae</taxon>
        <taxon>Pentapetalae</taxon>
        <taxon>rosids</taxon>
        <taxon>fabids</taxon>
        <taxon>Fabales</taxon>
        <taxon>Fabaceae</taxon>
        <taxon>Papilionoideae</taxon>
        <taxon>50 kb inversion clade</taxon>
        <taxon>NPAAA clade</taxon>
        <taxon>indigoferoid/millettioid clade</taxon>
        <taxon>Phaseoleae</taxon>
        <taxon>Vigna</taxon>
    </lineage>
</organism>
<dbReference type="InterPro" id="IPR029063">
    <property type="entry name" value="SAM-dependent_MTases_sf"/>
</dbReference>
<comment type="caution">
    <text evidence="1">The sequence shown here is derived from an EMBL/GenBank/DDBJ whole genome shotgun (WGS) entry which is preliminary data.</text>
</comment>
<proteinExistence type="predicted"/>
<dbReference type="PANTHER" id="PTHR33593">
    <property type="entry name" value="DUF1442 FAMILY PROTEIN"/>
    <property type="match status" value="1"/>
</dbReference>
<dbReference type="Gene3D" id="3.40.50.150">
    <property type="entry name" value="Vaccinia Virus protein VP39"/>
    <property type="match status" value="1"/>
</dbReference>